<accession>A0A1G4BM64</accession>
<sequence length="59" mass="6191">MGKRQDDGTGGVIKDPCSMIQGYEEPLPTLGSWAKAEANYLAATAPLAAQPSALAWGER</sequence>
<comment type="caution">
    <text evidence="1">The sequence shown here is derived from an EMBL/GenBank/DDBJ whole genome shotgun (WGS) entry which is preliminary data.</text>
</comment>
<name>A0A1G4BM64_9PEZI</name>
<dbReference type="AlphaFoldDB" id="A0A1G4BM64"/>
<reference evidence="1 2" key="1">
    <citation type="submission" date="2016-09" db="EMBL/GenBank/DDBJ databases">
        <authorList>
            <person name="Capua I."/>
            <person name="De Benedictis P."/>
            <person name="Joannis T."/>
            <person name="Lombin L.H."/>
            <person name="Cattoli G."/>
        </authorList>
    </citation>
    <scope>NUCLEOTIDE SEQUENCE [LARGE SCALE GENOMIC DNA]</scope>
    <source>
        <strain evidence="1 2">IMI 309357</strain>
    </source>
</reference>
<gene>
    <name evidence="1" type="ORF">CORC01_02390</name>
</gene>
<organism evidence="1 2">
    <name type="scientific">Colletotrichum orchidophilum</name>
    <dbReference type="NCBI Taxonomy" id="1209926"/>
    <lineage>
        <taxon>Eukaryota</taxon>
        <taxon>Fungi</taxon>
        <taxon>Dikarya</taxon>
        <taxon>Ascomycota</taxon>
        <taxon>Pezizomycotina</taxon>
        <taxon>Sordariomycetes</taxon>
        <taxon>Hypocreomycetidae</taxon>
        <taxon>Glomerellales</taxon>
        <taxon>Glomerellaceae</taxon>
        <taxon>Colletotrichum</taxon>
    </lineage>
</organism>
<dbReference type="GeneID" id="34555550"/>
<dbReference type="EMBL" id="MJBS01000013">
    <property type="protein sequence ID" value="OHF02397.1"/>
    <property type="molecule type" value="Genomic_DNA"/>
</dbReference>
<dbReference type="Proteomes" id="UP000176998">
    <property type="component" value="Unassembled WGS sequence"/>
</dbReference>
<proteinExistence type="predicted"/>
<evidence type="ECO:0000313" key="1">
    <source>
        <dbReference type="EMBL" id="OHF02397.1"/>
    </source>
</evidence>
<dbReference type="RefSeq" id="XP_022479538.1">
    <property type="nucleotide sequence ID" value="XM_022614040.1"/>
</dbReference>
<keyword evidence="2" id="KW-1185">Reference proteome</keyword>
<evidence type="ECO:0000313" key="2">
    <source>
        <dbReference type="Proteomes" id="UP000176998"/>
    </source>
</evidence>
<protein>
    <submittedName>
        <fullName evidence="1">Uncharacterized protein</fullName>
    </submittedName>
</protein>